<dbReference type="Proteomes" id="UP001501411">
    <property type="component" value="Unassembled WGS sequence"/>
</dbReference>
<protein>
    <submittedName>
        <fullName evidence="2">AAA family ATPase</fullName>
    </submittedName>
</protein>
<accession>A0ABP9BFK6</accession>
<proteinExistence type="predicted"/>
<keyword evidence="3" id="KW-1185">Reference proteome</keyword>
<evidence type="ECO:0000259" key="1">
    <source>
        <dbReference type="Pfam" id="PF13521"/>
    </source>
</evidence>
<dbReference type="SUPFAM" id="SSF52540">
    <property type="entry name" value="P-loop containing nucleoside triphosphate hydrolases"/>
    <property type="match status" value="1"/>
</dbReference>
<dbReference type="EMBL" id="BAABIQ010000035">
    <property type="protein sequence ID" value="GAA4794748.1"/>
    <property type="molecule type" value="Genomic_DNA"/>
</dbReference>
<sequence length="181" mass="21036">MSQEMNFYCITGGPGVGKTSLLNQLGTIYPIIPEVARQIIREQMDNQGEALPWKNKAHYTELMLERSVKSYREVQLSNTKSPVFFDRSILDTLCYAEMIGYGISAEMDFCARTYRYNPKVFILPPWSAIYTTDEERKQTWEEAEQTYGLMKATYEKYDYQVIEVPKDTVENRKCFVLGELS</sequence>
<evidence type="ECO:0000313" key="2">
    <source>
        <dbReference type="EMBL" id="GAA4794748.1"/>
    </source>
</evidence>
<feature type="domain" description="NadR/Ttd14 AAA" evidence="1">
    <location>
        <begin position="8"/>
        <end position="172"/>
    </location>
</feature>
<organism evidence="2 3">
    <name type="scientific">Olivibacter ginsenosidimutans</name>
    <dbReference type="NCBI Taxonomy" id="1176537"/>
    <lineage>
        <taxon>Bacteria</taxon>
        <taxon>Pseudomonadati</taxon>
        <taxon>Bacteroidota</taxon>
        <taxon>Sphingobacteriia</taxon>
        <taxon>Sphingobacteriales</taxon>
        <taxon>Sphingobacteriaceae</taxon>
        <taxon>Olivibacter</taxon>
    </lineage>
</organism>
<dbReference type="Pfam" id="PF13521">
    <property type="entry name" value="AAA_28"/>
    <property type="match status" value="1"/>
</dbReference>
<dbReference type="InterPro" id="IPR038727">
    <property type="entry name" value="NadR/Ttd14_AAA_dom"/>
</dbReference>
<name>A0ABP9BFK6_9SPHI</name>
<dbReference type="InterPro" id="IPR027417">
    <property type="entry name" value="P-loop_NTPase"/>
</dbReference>
<gene>
    <name evidence="2" type="ORF">GCM10023231_23950</name>
</gene>
<dbReference type="Gene3D" id="3.40.50.300">
    <property type="entry name" value="P-loop containing nucleotide triphosphate hydrolases"/>
    <property type="match status" value="1"/>
</dbReference>
<reference evidence="3" key="1">
    <citation type="journal article" date="2019" name="Int. J. Syst. Evol. Microbiol.">
        <title>The Global Catalogue of Microorganisms (GCM) 10K type strain sequencing project: providing services to taxonomists for standard genome sequencing and annotation.</title>
        <authorList>
            <consortium name="The Broad Institute Genomics Platform"/>
            <consortium name="The Broad Institute Genome Sequencing Center for Infectious Disease"/>
            <person name="Wu L."/>
            <person name="Ma J."/>
        </authorList>
    </citation>
    <scope>NUCLEOTIDE SEQUENCE [LARGE SCALE GENOMIC DNA]</scope>
    <source>
        <strain evidence="3">JCM 18200</strain>
    </source>
</reference>
<evidence type="ECO:0000313" key="3">
    <source>
        <dbReference type="Proteomes" id="UP001501411"/>
    </source>
</evidence>
<comment type="caution">
    <text evidence="2">The sequence shown here is derived from an EMBL/GenBank/DDBJ whole genome shotgun (WGS) entry which is preliminary data.</text>
</comment>